<keyword evidence="7" id="KW-0472">Membrane</keyword>
<evidence type="ECO:0000256" key="7">
    <source>
        <dbReference type="SAM" id="Phobius"/>
    </source>
</evidence>
<evidence type="ECO:0000256" key="6">
    <source>
        <dbReference type="RuleBase" id="RU003983"/>
    </source>
</evidence>
<evidence type="ECO:0000313" key="9">
    <source>
        <dbReference type="EMBL" id="MFC5996076.1"/>
    </source>
</evidence>
<dbReference type="InterPro" id="IPR001915">
    <property type="entry name" value="Peptidase_M48"/>
</dbReference>
<gene>
    <name evidence="9" type="ORF">ACFQE5_17865</name>
</gene>
<organism evidence="9 10">
    <name type="scientific">Pseudonocardia hispaniensis</name>
    <dbReference type="NCBI Taxonomy" id="904933"/>
    <lineage>
        <taxon>Bacteria</taxon>
        <taxon>Bacillati</taxon>
        <taxon>Actinomycetota</taxon>
        <taxon>Actinomycetes</taxon>
        <taxon>Pseudonocardiales</taxon>
        <taxon>Pseudonocardiaceae</taxon>
        <taxon>Pseudonocardia</taxon>
    </lineage>
</organism>
<evidence type="ECO:0000313" key="10">
    <source>
        <dbReference type="Proteomes" id="UP001596302"/>
    </source>
</evidence>
<keyword evidence="4 6" id="KW-0862">Zinc</keyword>
<dbReference type="Gene3D" id="3.30.2010.10">
    <property type="entry name" value="Metalloproteases ('zincins'), catalytic domain"/>
    <property type="match status" value="1"/>
</dbReference>
<evidence type="ECO:0000256" key="4">
    <source>
        <dbReference type="ARBA" id="ARBA00022833"/>
    </source>
</evidence>
<keyword evidence="3 6" id="KW-0378">Hydrolase</keyword>
<feature type="transmembrane region" description="Helical" evidence="7">
    <location>
        <begin position="86"/>
        <end position="109"/>
    </location>
</feature>
<sequence>MTVALALLLGALIVALTAPRVLRAMVDHAADPVIVIVGWVLVIAGVLGTAGAGLVMVARPTLFVDNRLAGLVSRSWWSAVRNAPDFVIYHLVGWVATALGGALLVRLLWVGLRQARSHRSRVRSQLEILRMVGDLVECPRGGPSTLWLQSDRAAAFSLSGRPGTVVLTEGLRRRLSPLGLDAVLAHEHAHLRGRHHLLVAAADVLARALPFVRLFRTARIELREQVELAADISAVRACGADAVGSALVTLTGACTPEHALAMARDAVDLRLRHLAMVAQPPSRWRRLTGCGVFGGIVAGAPLLAACGLLIATSLLATAATALS</sequence>
<evidence type="ECO:0000256" key="1">
    <source>
        <dbReference type="ARBA" id="ARBA00022670"/>
    </source>
</evidence>
<comment type="cofactor">
    <cofactor evidence="6">
        <name>Zn(2+)</name>
        <dbReference type="ChEBI" id="CHEBI:29105"/>
    </cofactor>
    <text evidence="6">Binds 1 zinc ion per subunit.</text>
</comment>
<keyword evidence="10" id="KW-1185">Reference proteome</keyword>
<evidence type="ECO:0000256" key="5">
    <source>
        <dbReference type="ARBA" id="ARBA00023049"/>
    </source>
</evidence>
<accession>A0ABW1J5L8</accession>
<feature type="transmembrane region" description="Helical" evidence="7">
    <location>
        <begin position="292"/>
        <end position="316"/>
    </location>
</feature>
<dbReference type="PANTHER" id="PTHR34978:SF3">
    <property type="entry name" value="SLR0241 PROTEIN"/>
    <property type="match status" value="1"/>
</dbReference>
<proteinExistence type="inferred from homology"/>
<dbReference type="EMBL" id="JBHSQW010000035">
    <property type="protein sequence ID" value="MFC5996076.1"/>
    <property type="molecule type" value="Genomic_DNA"/>
</dbReference>
<evidence type="ECO:0000256" key="3">
    <source>
        <dbReference type="ARBA" id="ARBA00022801"/>
    </source>
</evidence>
<comment type="caution">
    <text evidence="9">The sequence shown here is derived from an EMBL/GenBank/DDBJ whole genome shotgun (WGS) entry which is preliminary data.</text>
</comment>
<keyword evidence="7" id="KW-0812">Transmembrane</keyword>
<dbReference type="InterPro" id="IPR052173">
    <property type="entry name" value="Beta-lactam_resp_regulator"/>
</dbReference>
<keyword evidence="1 6" id="KW-0645">Protease</keyword>
<keyword evidence="2" id="KW-0479">Metal-binding</keyword>
<feature type="domain" description="Peptidase M48" evidence="8">
    <location>
        <begin position="149"/>
        <end position="206"/>
    </location>
</feature>
<dbReference type="Pfam" id="PF01435">
    <property type="entry name" value="Peptidase_M48"/>
    <property type="match status" value="1"/>
</dbReference>
<keyword evidence="7" id="KW-1133">Transmembrane helix</keyword>
<keyword evidence="5 6" id="KW-0482">Metalloprotease</keyword>
<dbReference type="CDD" id="cd07326">
    <property type="entry name" value="M56_BlaR1_MecR1_like"/>
    <property type="match status" value="1"/>
</dbReference>
<dbReference type="Proteomes" id="UP001596302">
    <property type="component" value="Unassembled WGS sequence"/>
</dbReference>
<dbReference type="RefSeq" id="WP_379586549.1">
    <property type="nucleotide sequence ID" value="NZ_JBHSQW010000035.1"/>
</dbReference>
<dbReference type="PANTHER" id="PTHR34978">
    <property type="entry name" value="POSSIBLE SENSOR-TRANSDUCER PROTEIN BLAR"/>
    <property type="match status" value="1"/>
</dbReference>
<comment type="similarity">
    <text evidence="6">Belongs to the peptidase M48 family.</text>
</comment>
<evidence type="ECO:0000256" key="2">
    <source>
        <dbReference type="ARBA" id="ARBA00022723"/>
    </source>
</evidence>
<evidence type="ECO:0000259" key="8">
    <source>
        <dbReference type="Pfam" id="PF01435"/>
    </source>
</evidence>
<protein>
    <submittedName>
        <fullName evidence="9">M56 family metallopeptidase</fullName>
    </submittedName>
</protein>
<feature type="transmembrane region" description="Helical" evidence="7">
    <location>
        <begin position="33"/>
        <end position="55"/>
    </location>
</feature>
<reference evidence="10" key="1">
    <citation type="journal article" date="2019" name="Int. J. Syst. Evol. Microbiol.">
        <title>The Global Catalogue of Microorganisms (GCM) 10K type strain sequencing project: providing services to taxonomists for standard genome sequencing and annotation.</title>
        <authorList>
            <consortium name="The Broad Institute Genomics Platform"/>
            <consortium name="The Broad Institute Genome Sequencing Center for Infectious Disease"/>
            <person name="Wu L."/>
            <person name="Ma J."/>
        </authorList>
    </citation>
    <scope>NUCLEOTIDE SEQUENCE [LARGE SCALE GENOMIC DNA]</scope>
    <source>
        <strain evidence="10">CCM 8391</strain>
    </source>
</reference>
<name>A0ABW1J5L8_9PSEU</name>